<keyword evidence="1" id="KW-1133">Transmembrane helix</keyword>
<keyword evidence="1" id="KW-0812">Transmembrane</keyword>
<evidence type="ECO:0000313" key="3">
    <source>
        <dbReference type="Proteomes" id="UP000748108"/>
    </source>
</evidence>
<keyword evidence="1" id="KW-0472">Membrane</keyword>
<evidence type="ECO:0000313" key="2">
    <source>
        <dbReference type="EMBL" id="MBT9283089.1"/>
    </source>
</evidence>
<organism evidence="2 3">
    <name type="scientific">Hydrogenibacillus schlegelii</name>
    <name type="common">Bacillus schlegelii</name>
    <dbReference type="NCBI Taxonomy" id="1484"/>
    <lineage>
        <taxon>Bacteria</taxon>
        <taxon>Bacillati</taxon>
        <taxon>Bacillota</taxon>
        <taxon>Bacilli</taxon>
        <taxon>Bacillales</taxon>
        <taxon>Bacillales Family X. Incertae Sedis</taxon>
        <taxon>Hydrogenibacillus</taxon>
    </lineage>
</organism>
<sequence length="107" mass="11283">MQRMIRQVRSYLDRAATRLYADVYLLPARVKARVGSVLRNDRGGVSLEWVALGFLVLAILFAVATAFSQDKGGIGQNLAESVKSALSGLFNSVAQKANGGQGGGGGQ</sequence>
<gene>
    <name evidence="2" type="ORF">KM312_10705</name>
</gene>
<feature type="transmembrane region" description="Helical" evidence="1">
    <location>
        <begin position="49"/>
        <end position="67"/>
    </location>
</feature>
<reference evidence="2" key="1">
    <citation type="journal article" date="2021" name="Microbiology">
        <title>Metagenomic Analysis of the Microbial Community in the Underground Coal Fire Area (Kemerovo Region, Russia) Revealed Predominance of Thermophilic Members of the Phyla Deinococcus-thermus, Aquificae, and Firmicutes.</title>
        <authorList>
            <person name="Kadnikov V."/>
            <person name="Mardanov A.V."/>
            <person name="Beletsky A.V."/>
            <person name="Karnachuk O.V."/>
            <person name="Ravin N.V."/>
        </authorList>
    </citation>
    <scope>NUCLEOTIDE SEQUENCE</scope>
    <source>
        <strain evidence="2">RBS10-49</strain>
    </source>
</reference>
<accession>A0A947GCF2</accession>
<evidence type="ECO:0000256" key="1">
    <source>
        <dbReference type="SAM" id="Phobius"/>
    </source>
</evidence>
<comment type="caution">
    <text evidence="2">The sequence shown here is derived from an EMBL/GenBank/DDBJ whole genome shotgun (WGS) entry which is preliminary data.</text>
</comment>
<protein>
    <submittedName>
        <fullName evidence="2">Uncharacterized protein</fullName>
    </submittedName>
</protein>
<proteinExistence type="predicted"/>
<name>A0A947GCF2_HYDSH</name>
<dbReference type="EMBL" id="JAHHQF010000073">
    <property type="protein sequence ID" value="MBT9283089.1"/>
    <property type="molecule type" value="Genomic_DNA"/>
</dbReference>
<dbReference type="AlphaFoldDB" id="A0A947GCF2"/>
<dbReference type="Proteomes" id="UP000748108">
    <property type="component" value="Unassembled WGS sequence"/>
</dbReference>